<proteinExistence type="predicted"/>
<evidence type="ECO:0000313" key="3">
    <source>
        <dbReference type="EMBL" id="RCS47688.1"/>
    </source>
</evidence>
<dbReference type="PANTHER" id="PTHR23150">
    <property type="entry name" value="SULFATASE MODIFYING FACTOR 1, 2"/>
    <property type="match status" value="1"/>
</dbReference>
<dbReference type="SUPFAM" id="SSF56436">
    <property type="entry name" value="C-type lectin-like"/>
    <property type="match status" value="1"/>
</dbReference>
<evidence type="ECO:0000259" key="2">
    <source>
        <dbReference type="Pfam" id="PF03781"/>
    </source>
</evidence>
<organism evidence="3 4">
    <name type="scientific">Bremerella cremea</name>
    <dbReference type="NCBI Taxonomy" id="1031537"/>
    <lineage>
        <taxon>Bacteria</taxon>
        <taxon>Pseudomonadati</taxon>
        <taxon>Planctomycetota</taxon>
        <taxon>Planctomycetia</taxon>
        <taxon>Pirellulales</taxon>
        <taxon>Pirellulaceae</taxon>
        <taxon>Bremerella</taxon>
    </lineage>
</organism>
<dbReference type="EMBL" id="QPEX01000028">
    <property type="protein sequence ID" value="RCS47688.1"/>
    <property type="molecule type" value="Genomic_DNA"/>
</dbReference>
<dbReference type="OrthoDB" id="9812426at2"/>
<dbReference type="Gene3D" id="3.90.1580.10">
    <property type="entry name" value="paralog of FGE (formylglycine-generating enzyme)"/>
    <property type="match status" value="1"/>
</dbReference>
<name>A0A368KPY3_9BACT</name>
<dbReference type="GO" id="GO:0120147">
    <property type="term" value="F:formylglycine-generating oxidase activity"/>
    <property type="evidence" value="ECO:0007669"/>
    <property type="project" value="TreeGrafter"/>
</dbReference>
<dbReference type="Pfam" id="PF03781">
    <property type="entry name" value="FGE-sulfatase"/>
    <property type="match status" value="1"/>
</dbReference>
<reference evidence="3 4" key="1">
    <citation type="submission" date="2018-07" db="EMBL/GenBank/DDBJ databases">
        <title>Comparative genomes isolates from brazilian mangrove.</title>
        <authorList>
            <person name="De Araujo J.E."/>
            <person name="Taketani R.G."/>
            <person name="Silva M.C.P."/>
            <person name="Lourenco M.V."/>
            <person name="Oliveira V.M."/>
            <person name="Andreote F.D."/>
        </authorList>
    </citation>
    <scope>NUCLEOTIDE SEQUENCE [LARGE SCALE GENOMIC DNA]</scope>
    <source>
        <strain evidence="3 4">HEX PRIS-MGV</strain>
    </source>
</reference>
<protein>
    <submittedName>
        <fullName evidence="3">Formylglycine-generating enzyme family protein</fullName>
    </submittedName>
</protein>
<evidence type="ECO:0000313" key="4">
    <source>
        <dbReference type="Proteomes" id="UP000253562"/>
    </source>
</evidence>
<dbReference type="PANTHER" id="PTHR23150:SF19">
    <property type="entry name" value="FORMYLGLYCINE-GENERATING ENZYME"/>
    <property type="match status" value="1"/>
</dbReference>
<gene>
    <name evidence="3" type="ORF">DTL42_14310</name>
</gene>
<evidence type="ECO:0000256" key="1">
    <source>
        <dbReference type="SAM" id="MobiDB-lite"/>
    </source>
</evidence>
<feature type="domain" description="Sulfatase-modifying factor enzyme-like" evidence="2">
    <location>
        <begin position="50"/>
        <end position="311"/>
    </location>
</feature>
<feature type="region of interest" description="Disordered" evidence="1">
    <location>
        <begin position="258"/>
        <end position="281"/>
    </location>
</feature>
<sequence>MNLGFNKQIVLVAAILIVAIVGTTVYRNIAGQPTASLPVLSLASPEDNLNEVTIPGGIYLIGHESGPRDVRPTRQIELAPFEIEQTEVTNAMFAKFVEATGYITDAERRGESLIFDIPTQQFSQRRGANWKNPTGPGSSIVGKEDHPVVQVSWYDAQAYATWAEKSLPTEFQWEAAARGKRLEQNYPWPKSRNNRSPELANLWEGTFPIRDLAADGYSGTSPVKNYPPSENGLFDLAGNVAEWTACWYAADSYDRIATDNPTGPSTGEKRVTRGGSWLSSDQTGTSEAMVWYRSKLAPEMSNNFTGFRCVRKR</sequence>
<accession>A0A368KPY3</accession>
<dbReference type="RefSeq" id="WP_114369415.1">
    <property type="nucleotide sequence ID" value="NZ_QPEX01000028.1"/>
</dbReference>
<dbReference type="InterPro" id="IPR016187">
    <property type="entry name" value="CTDL_fold"/>
</dbReference>
<dbReference type="InterPro" id="IPR042095">
    <property type="entry name" value="SUMF_sf"/>
</dbReference>
<comment type="caution">
    <text evidence="3">The sequence shown here is derived from an EMBL/GenBank/DDBJ whole genome shotgun (WGS) entry which is preliminary data.</text>
</comment>
<dbReference type="InterPro" id="IPR005532">
    <property type="entry name" value="SUMF_dom"/>
</dbReference>
<dbReference type="Proteomes" id="UP000253562">
    <property type="component" value="Unassembled WGS sequence"/>
</dbReference>
<dbReference type="InterPro" id="IPR051043">
    <property type="entry name" value="Sulfatase_Mod_Factor_Kinase"/>
</dbReference>
<dbReference type="AlphaFoldDB" id="A0A368KPY3"/>